<feature type="repeat" description="WD" evidence="3">
    <location>
        <begin position="649"/>
        <end position="690"/>
    </location>
</feature>
<gene>
    <name evidence="7" type="ORF">HHL10_13015</name>
</gene>
<keyword evidence="4" id="KW-0175">Coiled coil</keyword>
<dbReference type="PRINTS" id="PR00320">
    <property type="entry name" value="GPROTEINBRPT"/>
</dbReference>
<dbReference type="SUPFAM" id="SSF50998">
    <property type="entry name" value="Quinoprotein alcohol dehydrogenase-like"/>
    <property type="match status" value="1"/>
</dbReference>
<feature type="compositionally biased region" description="Low complexity" evidence="5">
    <location>
        <begin position="10"/>
        <end position="23"/>
    </location>
</feature>
<evidence type="ECO:0000256" key="4">
    <source>
        <dbReference type="SAM" id="Coils"/>
    </source>
</evidence>
<evidence type="ECO:0000256" key="3">
    <source>
        <dbReference type="PROSITE-ProRule" id="PRU00221"/>
    </source>
</evidence>
<evidence type="ECO:0000313" key="8">
    <source>
        <dbReference type="Proteomes" id="UP000574067"/>
    </source>
</evidence>
<dbReference type="Pfam" id="PF20703">
    <property type="entry name" value="nSTAND1"/>
    <property type="match status" value="1"/>
</dbReference>
<dbReference type="Proteomes" id="UP000574067">
    <property type="component" value="Unassembled WGS sequence"/>
</dbReference>
<feature type="repeat" description="WD" evidence="3">
    <location>
        <begin position="913"/>
        <end position="947"/>
    </location>
</feature>
<evidence type="ECO:0000256" key="5">
    <source>
        <dbReference type="SAM" id="MobiDB-lite"/>
    </source>
</evidence>
<keyword evidence="8" id="KW-1185">Reference proteome</keyword>
<dbReference type="SUPFAM" id="SSF50978">
    <property type="entry name" value="WD40 repeat-like"/>
    <property type="match status" value="1"/>
</dbReference>
<dbReference type="EMBL" id="JABBFW010000007">
    <property type="protein sequence ID" value="NML15894.1"/>
    <property type="molecule type" value="Genomic_DNA"/>
</dbReference>
<evidence type="ECO:0000313" key="7">
    <source>
        <dbReference type="EMBL" id="NML15894.1"/>
    </source>
</evidence>
<proteinExistence type="predicted"/>
<dbReference type="SUPFAM" id="SSF52540">
    <property type="entry name" value="P-loop containing nucleoside triphosphate hydrolases"/>
    <property type="match status" value="1"/>
</dbReference>
<feature type="repeat" description="WD" evidence="3">
    <location>
        <begin position="778"/>
        <end position="819"/>
    </location>
</feature>
<feature type="repeat" description="WD" evidence="3">
    <location>
        <begin position="692"/>
        <end position="733"/>
    </location>
</feature>
<feature type="repeat" description="WD" evidence="3">
    <location>
        <begin position="1121"/>
        <end position="1162"/>
    </location>
</feature>
<feature type="repeat" description="WD" evidence="3">
    <location>
        <begin position="606"/>
        <end position="647"/>
    </location>
</feature>
<feature type="repeat" description="WD" evidence="3">
    <location>
        <begin position="563"/>
        <end position="604"/>
    </location>
</feature>
<protein>
    <submittedName>
        <fullName evidence="7">WD40 repeat domain-containing protein</fullName>
    </submittedName>
</protein>
<dbReference type="PROSITE" id="PS50082">
    <property type="entry name" value="WD_REPEATS_2"/>
    <property type="match status" value="14"/>
</dbReference>
<dbReference type="PANTHER" id="PTHR19879:SF9">
    <property type="entry name" value="TRANSCRIPTION INITIATION FACTOR TFIID SUBUNIT 5"/>
    <property type="match status" value="1"/>
</dbReference>
<dbReference type="InterPro" id="IPR027417">
    <property type="entry name" value="P-loop_NTPase"/>
</dbReference>
<feature type="region of interest" description="Disordered" evidence="5">
    <location>
        <begin position="1"/>
        <end position="23"/>
    </location>
</feature>
<feature type="coiled-coil region" evidence="4">
    <location>
        <begin position="427"/>
        <end position="461"/>
    </location>
</feature>
<dbReference type="InterPro" id="IPR015943">
    <property type="entry name" value="WD40/YVTN_repeat-like_dom_sf"/>
</dbReference>
<dbReference type="InterPro" id="IPR001680">
    <property type="entry name" value="WD40_rpt"/>
</dbReference>
<sequence length="1264" mass="135872">MGPLEAMPDAAAPTAGAQGGTSTAVALDREHPWPGLAAYDEASRDFFHGRDEEAAELLRLIRLAPLTVLYGKSGLGKSSLLQAGVFPALRAEHHLPVYVRVDFSPQAPCPPLEQVARRLEEEIARVGAEAPPRAPGEELWTWLHRRDLEIWSSDNFLLTPVLVFDQFEELFSRGGAGRERIGRVFDALADLIENRIPAEVCEGEGAREALRALDLGSQRYRVVLSFREDFLPEIESWKDRVPSLLRNRLRLLPMSRRQAVAATERAGAAVLAPGVAARIVDFVAQSEDGVANAPGAAPEQAEVEPVLLSLCCTQLNQRRAPGARVDAALLASAGQDILQSFHDEALAGLAERVPRFIETHLIQGDRYRGSFPRDEALQRGHLTIEELAALTERHRLLRIEQQQGVARIELIHDRLVGIVARSRDARLARDRELQREHERQHEEAQRLAQLERRRREQAERSRAHVARMRNGLVVLTALLCVLLGFALWAFEEAQKQQHAAQDSSRHATTLRLAAEAQAMLGGSRVEGDERALLQLLAAQRLVPGAVDGALLHALLHEPGLLKITHVAAPLRALAVSPDGTRIATACDDHTVQLWDAASGRPAGAPLIGHLGRVSSVAFSPDGRRLVSGSDDHTLRLWDLASGRPLGGALQAHQGPVLGVAFSPDGRQVVSASADRSLRRWDAAGGQPLGEPLLGHAGAVTAVAFSPDGRQLVSAGADRTLRRWDATTGAAVGAPLEGHADVVNALAFSPDGARLASASEDASVRLWDGRTGRALGEPLHGHLGGVSALAFSPDGTRLISAGADDALRLWDVREARPLGQALEGHKERITAVAYSADGRQLFSTGLDASLRWWRADAPVAPDVLMQARLGEVRGIDPARRRDASIAGVQAYSLQPWIDSGDLPPGAKLPPGGLVLALAWSPDGTRLVTGHGDHALRLWDAATGQPLGGPLHGHEERVTSVAFSPDGRLIVSGSADRTLRRWDAATGQPLGAPLARHRDRIAGVAFSPDGRRIASAGHDGLVRLWDAATGQAVGAPLESGTPELWSVAWSPDGRQLVAGDGEGRVHWWDAATGRGLRAAPHGHKDRVMALAFSRDGTRLASAGWDRTLRLWDSATGQPLGEPLQGHKGPVLRVVFRPDGQRLVSGSWDGKLRLWETATGRPVGVPLEGQQGPVAGLAFSPDGERIAAMGGLDATPRLWPAPSVWPRQLCSRLTRNMSAREWREWVSPEMPYVCQCPGLPVTVEEAGGHESPPACAPVQAAAVSARP</sequence>
<dbReference type="Gene3D" id="3.40.50.300">
    <property type="entry name" value="P-loop containing nucleotide triphosphate hydrolases"/>
    <property type="match status" value="1"/>
</dbReference>
<dbReference type="PANTHER" id="PTHR19879">
    <property type="entry name" value="TRANSCRIPTION INITIATION FACTOR TFIID"/>
    <property type="match status" value="1"/>
</dbReference>
<dbReference type="InterPro" id="IPR049052">
    <property type="entry name" value="nSTAND1"/>
</dbReference>
<evidence type="ECO:0000256" key="1">
    <source>
        <dbReference type="ARBA" id="ARBA00022574"/>
    </source>
</evidence>
<dbReference type="AlphaFoldDB" id="A0A848F8K7"/>
<dbReference type="InterPro" id="IPR019775">
    <property type="entry name" value="WD40_repeat_CS"/>
</dbReference>
<feature type="repeat" description="WD" evidence="3">
    <location>
        <begin position="992"/>
        <end position="1033"/>
    </location>
</feature>
<feature type="repeat" description="WD" evidence="3">
    <location>
        <begin position="1078"/>
        <end position="1119"/>
    </location>
</feature>
<accession>A0A848F8K7</accession>
<dbReference type="Gene3D" id="2.130.10.10">
    <property type="entry name" value="YVTN repeat-like/Quinoprotein amine dehydrogenase"/>
    <property type="match status" value="5"/>
</dbReference>
<reference evidence="7 8" key="1">
    <citation type="submission" date="2020-04" db="EMBL/GenBank/DDBJ databases">
        <title>Azohydromonas sp. isolated from soil.</title>
        <authorList>
            <person name="Dahal R.H."/>
        </authorList>
    </citation>
    <scope>NUCLEOTIDE SEQUENCE [LARGE SCALE GENOMIC DNA]</scope>
    <source>
        <strain evidence="7 8">G-1-1-14</strain>
    </source>
</reference>
<feature type="repeat" description="WD" evidence="3">
    <location>
        <begin position="821"/>
        <end position="852"/>
    </location>
</feature>
<feature type="repeat" description="WD" evidence="3">
    <location>
        <begin position="735"/>
        <end position="776"/>
    </location>
</feature>
<comment type="caution">
    <text evidence="7">The sequence shown here is derived from an EMBL/GenBank/DDBJ whole genome shotgun (WGS) entry which is preliminary data.</text>
</comment>
<dbReference type="Pfam" id="PF00400">
    <property type="entry name" value="WD40"/>
    <property type="match status" value="14"/>
</dbReference>
<evidence type="ECO:0000256" key="2">
    <source>
        <dbReference type="ARBA" id="ARBA00022737"/>
    </source>
</evidence>
<evidence type="ECO:0000259" key="6">
    <source>
        <dbReference type="Pfam" id="PF20703"/>
    </source>
</evidence>
<dbReference type="SMART" id="SM00320">
    <property type="entry name" value="WD40"/>
    <property type="match status" value="14"/>
</dbReference>
<keyword evidence="1 3" id="KW-0853">WD repeat</keyword>
<organism evidence="7 8">
    <name type="scientific">Azohydromonas caseinilytica</name>
    <dbReference type="NCBI Taxonomy" id="2728836"/>
    <lineage>
        <taxon>Bacteria</taxon>
        <taxon>Pseudomonadati</taxon>
        <taxon>Pseudomonadota</taxon>
        <taxon>Betaproteobacteria</taxon>
        <taxon>Burkholderiales</taxon>
        <taxon>Sphaerotilaceae</taxon>
        <taxon>Azohydromonas</taxon>
    </lineage>
</organism>
<dbReference type="InterPro" id="IPR036322">
    <property type="entry name" value="WD40_repeat_dom_sf"/>
</dbReference>
<dbReference type="InterPro" id="IPR020472">
    <property type="entry name" value="WD40_PAC1"/>
</dbReference>
<feature type="domain" description="Novel STAND NTPase 1" evidence="6">
    <location>
        <begin position="32"/>
        <end position="453"/>
    </location>
</feature>
<dbReference type="PROSITE" id="PS50294">
    <property type="entry name" value="WD_REPEATS_REGION"/>
    <property type="match status" value="12"/>
</dbReference>
<dbReference type="InterPro" id="IPR011047">
    <property type="entry name" value="Quinoprotein_ADH-like_sf"/>
</dbReference>
<dbReference type="PROSITE" id="PS00678">
    <property type="entry name" value="WD_REPEATS_1"/>
    <property type="match status" value="6"/>
</dbReference>
<feature type="repeat" description="WD" evidence="3">
    <location>
        <begin position="1035"/>
        <end position="1076"/>
    </location>
</feature>
<feature type="repeat" description="WD" evidence="3">
    <location>
        <begin position="949"/>
        <end position="990"/>
    </location>
</feature>
<dbReference type="RefSeq" id="WP_169160789.1">
    <property type="nucleotide sequence ID" value="NZ_JABBFW010000007.1"/>
</dbReference>
<keyword evidence="2" id="KW-0677">Repeat</keyword>
<feature type="repeat" description="WD" evidence="3">
    <location>
        <begin position="1164"/>
        <end position="1196"/>
    </location>
</feature>
<dbReference type="CDD" id="cd00200">
    <property type="entry name" value="WD40"/>
    <property type="match status" value="3"/>
</dbReference>
<name>A0A848F8K7_9BURK</name>